<gene>
    <name evidence="4" type="ORF">J2T57_002847</name>
</gene>
<dbReference type="InterPro" id="IPR014001">
    <property type="entry name" value="Helicase_ATP-bd"/>
</dbReference>
<protein>
    <submittedName>
        <fullName evidence="4">Superfamily II DNA or RNA helicase</fullName>
    </submittedName>
</protein>
<dbReference type="AlphaFoldDB" id="A0AAE3KGW7"/>
<keyword evidence="1 4" id="KW-0547">Nucleotide-binding</keyword>
<dbReference type="CDD" id="cd09117">
    <property type="entry name" value="PLDc_Bfil_DEXD_like"/>
    <property type="match status" value="1"/>
</dbReference>
<keyword evidence="5" id="KW-1185">Reference proteome</keyword>
<reference evidence="4" key="1">
    <citation type="submission" date="2022-03" db="EMBL/GenBank/DDBJ databases">
        <title>Genomic Encyclopedia of Type Strains, Phase III (KMG-III): the genomes of soil and plant-associated and newly described type strains.</title>
        <authorList>
            <person name="Whitman W."/>
        </authorList>
    </citation>
    <scope>NUCLEOTIDE SEQUENCE</scope>
    <source>
        <strain evidence="4">ANL 6-2</strain>
    </source>
</reference>
<dbReference type="SMART" id="SM00487">
    <property type="entry name" value="DEXDc"/>
    <property type="match status" value="1"/>
</dbReference>
<dbReference type="PROSITE" id="PS51194">
    <property type="entry name" value="HELICASE_CTER"/>
    <property type="match status" value="1"/>
</dbReference>
<evidence type="ECO:0000259" key="2">
    <source>
        <dbReference type="PROSITE" id="PS51192"/>
    </source>
</evidence>
<dbReference type="SUPFAM" id="SSF52540">
    <property type="entry name" value="P-loop containing nucleoside triphosphate hydrolases"/>
    <property type="match status" value="2"/>
</dbReference>
<comment type="caution">
    <text evidence="4">The sequence shown here is derived from an EMBL/GenBank/DDBJ whole genome shotgun (WGS) entry which is preliminary data.</text>
</comment>
<dbReference type="PROSITE" id="PS51192">
    <property type="entry name" value="HELICASE_ATP_BIND_1"/>
    <property type="match status" value="1"/>
</dbReference>
<dbReference type="GO" id="GO:0005524">
    <property type="term" value="F:ATP binding"/>
    <property type="evidence" value="ECO:0007669"/>
    <property type="project" value="InterPro"/>
</dbReference>
<dbReference type="PANTHER" id="PTHR10799">
    <property type="entry name" value="SNF2/RAD54 HELICASE FAMILY"/>
    <property type="match status" value="1"/>
</dbReference>
<keyword evidence="1 4" id="KW-0347">Helicase</keyword>
<sequence length="1075" mass="121324">MDQFGLFDRPEDALADLAGPGWPDVSRFPRNGGGNSVRRLVLDDLNAASRPLIIAGFASLDELIKYIAGIPQACEEVRLLLGSEPYPSRTVHLAPKSQRFKEEVEKYWLERGISLAVSGKVIDAIEKLRSKRVVARYVSGVRLHAKMYCAEKAVTLGSSNFSKAGLQYQLEANARFENGDKRFRGAWQLAERYWEVGEDYSAELIALLERLLRFVEWPEAVARACAELLEGDWAKDYMQHQQLGAAPALWPSQKQGIAQALWLLDTVGSALVADATGAGKTRMGAHLVRAQLDRIWSSGRIRKGNPMLICPPAVQKAWHDEATLCGLPLSSSSHGVLSNSQSIQREAAIDAVRRAQILAVDEAHNFLNPQSRRTRQLLGNMSDHTILFTATPINRGVRDLLRLVDMLGADNLAPSTLKMFEQVLKRRDVGDSVAPNEAQALRAEIQRFTVRRTKSLLNRMVDEAPQEYRDADGRQCRYPRHESRMYELGEPDNDCQLAEKIRALANKLRGLAYLAKPIQMPEALRSQWSEEEYLKIRLNAASKLPAYLVMATLRSSRAALLEHLRGTQWAEDVTRITGLKKQPSGNVRRQLMELAGNPPKNRLSTPLPAWLTDPGAHRQACREEEAIYIEIGKLALQMTERREEAKADHLCAVLKRHSLVLAFDSRPITLYLMREKLRRRGVEVLLATGSDQQGKRSVNEAFRRDSKHRNTIALCSDSMSEGINLQRASCIVHLDMPSVVRVAEQRVGRVDRMDSPHKNIQAWWPKDAKAFALRTDDRFIERYQTVETLLGSNLPLPEDMRSAKEDSAVVDPLTLAQELEQEGRERGWDGLEDAFTPVRALVSGETALVEPAVYAEYRKVTARVLSRVSLVRTDRPWAFFCLRGAAESAPKWIAFPRPDSAAMTELGDVCELLRARLGPDVQSGQPDETAMVQLEEFLKQLLASERLLLPRRKQRALEQMAVVIKRYRDDAAKAQDENAYNFFQRLVEMLENPDPEQTPDWNDLAERWLDVIRPLWFTFLTQRRRRRPLLLNELTTSLKGTERIPMGQLQEAFQGLRIGSPLDERIAACVLGVRG</sequence>
<dbReference type="SMART" id="SM00490">
    <property type="entry name" value="HELICc"/>
    <property type="match status" value="1"/>
</dbReference>
<dbReference type="InterPro" id="IPR000330">
    <property type="entry name" value="SNF2_N"/>
</dbReference>
<accession>A0AAE3KGW7</accession>
<proteinExistence type="predicted"/>
<name>A0AAE3KGW7_9GAMM</name>
<feature type="domain" description="Helicase ATP-binding" evidence="2">
    <location>
        <begin position="261"/>
        <end position="410"/>
    </location>
</feature>
<dbReference type="Pfam" id="PF00271">
    <property type="entry name" value="Helicase_C"/>
    <property type="match status" value="1"/>
</dbReference>
<keyword evidence="1 4" id="KW-0378">Hydrolase</keyword>
<organism evidence="4 5">
    <name type="scientific">Natronocella acetinitrilica</name>
    <dbReference type="NCBI Taxonomy" id="414046"/>
    <lineage>
        <taxon>Bacteria</taxon>
        <taxon>Pseudomonadati</taxon>
        <taxon>Pseudomonadota</taxon>
        <taxon>Gammaproteobacteria</taxon>
        <taxon>Chromatiales</taxon>
        <taxon>Ectothiorhodospiraceae</taxon>
        <taxon>Natronocella</taxon>
    </lineage>
</organism>
<evidence type="ECO:0000256" key="1">
    <source>
        <dbReference type="ARBA" id="ARBA00022806"/>
    </source>
</evidence>
<dbReference type="Proteomes" id="UP001205843">
    <property type="component" value="Unassembled WGS sequence"/>
</dbReference>
<dbReference type="EMBL" id="JALJXV010000006">
    <property type="protein sequence ID" value="MCP1675697.1"/>
    <property type="molecule type" value="Genomic_DNA"/>
</dbReference>
<evidence type="ECO:0000259" key="3">
    <source>
        <dbReference type="PROSITE" id="PS51194"/>
    </source>
</evidence>
<feature type="domain" description="Helicase C-terminal" evidence="3">
    <location>
        <begin position="623"/>
        <end position="808"/>
    </location>
</feature>
<dbReference type="GO" id="GO:0004386">
    <property type="term" value="F:helicase activity"/>
    <property type="evidence" value="ECO:0007669"/>
    <property type="project" value="UniProtKB-KW"/>
</dbReference>
<evidence type="ECO:0000313" key="5">
    <source>
        <dbReference type="Proteomes" id="UP001205843"/>
    </source>
</evidence>
<dbReference type="InterPro" id="IPR027417">
    <property type="entry name" value="P-loop_NTPase"/>
</dbReference>
<dbReference type="Gene3D" id="3.30.870.10">
    <property type="entry name" value="Endonuclease Chain A"/>
    <property type="match status" value="1"/>
</dbReference>
<keyword evidence="1 4" id="KW-0067">ATP-binding</keyword>
<dbReference type="InterPro" id="IPR001650">
    <property type="entry name" value="Helicase_C-like"/>
</dbReference>
<dbReference type="Pfam" id="PF00176">
    <property type="entry name" value="SNF2-rel_dom"/>
    <property type="match status" value="1"/>
</dbReference>
<evidence type="ECO:0000313" key="4">
    <source>
        <dbReference type="EMBL" id="MCP1675697.1"/>
    </source>
</evidence>
<dbReference type="Gene3D" id="3.40.50.300">
    <property type="entry name" value="P-loop containing nucleotide triphosphate hydrolases"/>
    <property type="match status" value="2"/>
</dbReference>